<dbReference type="HOGENOM" id="CLU_2250465_0_0_1"/>
<reference evidence="2 3" key="1">
    <citation type="submission" date="2014-04" db="EMBL/GenBank/DDBJ databases">
        <title>Evolutionary Origins and Diversification of the Mycorrhizal Mutualists.</title>
        <authorList>
            <consortium name="DOE Joint Genome Institute"/>
            <consortium name="Mycorrhizal Genomics Consortium"/>
            <person name="Kohler A."/>
            <person name="Kuo A."/>
            <person name="Nagy L.G."/>
            <person name="Floudas D."/>
            <person name="Copeland A."/>
            <person name="Barry K.W."/>
            <person name="Cichocki N."/>
            <person name="Veneault-Fourrey C."/>
            <person name="LaButti K."/>
            <person name="Lindquist E.A."/>
            <person name="Lipzen A."/>
            <person name="Lundell T."/>
            <person name="Morin E."/>
            <person name="Murat C."/>
            <person name="Riley R."/>
            <person name="Ohm R."/>
            <person name="Sun H."/>
            <person name="Tunlid A."/>
            <person name="Henrissat B."/>
            <person name="Grigoriev I.V."/>
            <person name="Hibbett D.S."/>
            <person name="Martin F."/>
        </authorList>
    </citation>
    <scope>NUCLEOTIDE SEQUENCE [LARGE SCALE GENOMIC DNA]</scope>
    <source>
        <strain evidence="2 3">FD-317 M1</strain>
    </source>
</reference>
<protein>
    <submittedName>
        <fullName evidence="2">Uncharacterized protein</fullName>
    </submittedName>
</protein>
<dbReference type="Proteomes" id="UP000053593">
    <property type="component" value="Unassembled WGS sequence"/>
</dbReference>
<gene>
    <name evidence="2" type="ORF">GYMLUDRAFT_49275</name>
</gene>
<organism evidence="2 3">
    <name type="scientific">Collybiopsis luxurians FD-317 M1</name>
    <dbReference type="NCBI Taxonomy" id="944289"/>
    <lineage>
        <taxon>Eukaryota</taxon>
        <taxon>Fungi</taxon>
        <taxon>Dikarya</taxon>
        <taxon>Basidiomycota</taxon>
        <taxon>Agaricomycotina</taxon>
        <taxon>Agaricomycetes</taxon>
        <taxon>Agaricomycetidae</taxon>
        <taxon>Agaricales</taxon>
        <taxon>Marasmiineae</taxon>
        <taxon>Omphalotaceae</taxon>
        <taxon>Collybiopsis</taxon>
        <taxon>Collybiopsis luxurians</taxon>
    </lineage>
</organism>
<proteinExistence type="predicted"/>
<feature type="chain" id="PRO_5002224638" evidence="1">
    <location>
        <begin position="26"/>
        <end position="104"/>
    </location>
</feature>
<evidence type="ECO:0000313" key="3">
    <source>
        <dbReference type="Proteomes" id="UP000053593"/>
    </source>
</evidence>
<sequence length="104" mass="12018">MHYFIGNLAPLVTLFFKLFPRSTWTLDELGSWRRKCNWVRQGGTNNSSHLCLLHTLLSAIKRPHCRHPRHSFYASLYALLGFPLSPYFYANVKRASTCKSESVS</sequence>
<dbReference type="AlphaFoldDB" id="A0A0D0BFZ4"/>
<keyword evidence="3" id="KW-1185">Reference proteome</keyword>
<keyword evidence="1" id="KW-0732">Signal</keyword>
<accession>A0A0D0BFZ4</accession>
<evidence type="ECO:0000256" key="1">
    <source>
        <dbReference type="SAM" id="SignalP"/>
    </source>
</evidence>
<feature type="signal peptide" evidence="1">
    <location>
        <begin position="1"/>
        <end position="25"/>
    </location>
</feature>
<name>A0A0D0BFZ4_9AGAR</name>
<dbReference type="EMBL" id="KN834827">
    <property type="protein sequence ID" value="KIK53576.1"/>
    <property type="molecule type" value="Genomic_DNA"/>
</dbReference>
<evidence type="ECO:0000313" key="2">
    <source>
        <dbReference type="EMBL" id="KIK53576.1"/>
    </source>
</evidence>